<dbReference type="InterPro" id="IPR044878">
    <property type="entry name" value="UbiA_sf"/>
</dbReference>
<gene>
    <name evidence="6" type="ORF">A3207_08210</name>
</gene>
<dbReference type="AlphaFoldDB" id="A0A8J8TEH6"/>
<name>A0A8J8TEH6_9ARCH</name>
<keyword evidence="4 5" id="KW-0472">Membrane</keyword>
<evidence type="ECO:0000313" key="7">
    <source>
        <dbReference type="Proteomes" id="UP000752814"/>
    </source>
</evidence>
<evidence type="ECO:0000256" key="5">
    <source>
        <dbReference type="SAM" id="Phobius"/>
    </source>
</evidence>
<evidence type="ECO:0000256" key="3">
    <source>
        <dbReference type="ARBA" id="ARBA00022989"/>
    </source>
</evidence>
<organism evidence="6 7">
    <name type="scientific">Candidatus Methanomassiliicoccus intestinalis</name>
    <dbReference type="NCBI Taxonomy" id="1406512"/>
    <lineage>
        <taxon>Archaea</taxon>
        <taxon>Methanobacteriati</taxon>
        <taxon>Thermoplasmatota</taxon>
        <taxon>Thermoplasmata</taxon>
        <taxon>Methanomassiliicoccales</taxon>
        <taxon>Methanomassiliicoccaceae</taxon>
        <taxon>Methanomassiliicoccus</taxon>
    </lineage>
</organism>
<feature type="transmembrane region" description="Helical" evidence="5">
    <location>
        <begin position="197"/>
        <end position="217"/>
    </location>
</feature>
<evidence type="ECO:0000256" key="2">
    <source>
        <dbReference type="ARBA" id="ARBA00022692"/>
    </source>
</evidence>
<comment type="caution">
    <text evidence="6">The sequence shown here is derived from an EMBL/GenBank/DDBJ whole genome shotgun (WGS) entry which is preliminary data.</text>
</comment>
<accession>A0A8J8TEH6</accession>
<dbReference type="EMBL" id="LVVT01000018">
    <property type="protein sequence ID" value="TQS82083.1"/>
    <property type="molecule type" value="Genomic_DNA"/>
</dbReference>
<dbReference type="RefSeq" id="WP_400195541.1">
    <property type="nucleotide sequence ID" value="NZ_CAYAYE010000033.1"/>
</dbReference>
<dbReference type="GO" id="GO:0005886">
    <property type="term" value="C:plasma membrane"/>
    <property type="evidence" value="ECO:0007669"/>
    <property type="project" value="UniProtKB-SubCell"/>
</dbReference>
<evidence type="ECO:0000313" key="6">
    <source>
        <dbReference type="EMBL" id="TQS82083.1"/>
    </source>
</evidence>
<feature type="transmembrane region" description="Helical" evidence="5">
    <location>
        <begin position="6"/>
        <end position="28"/>
    </location>
</feature>
<feature type="transmembrane region" description="Helical" evidence="5">
    <location>
        <begin position="87"/>
        <end position="120"/>
    </location>
</feature>
<protein>
    <recommendedName>
        <fullName evidence="8">Geranylgeranylglycerol-phosphate geranylgeranyltransferase</fullName>
    </recommendedName>
</protein>
<sequence length="271" mass="29326">MNRYLQLFRIGNCIMGAFGVVLGVLIAVGRDIVDYPVELVLGCITVIFFIMGGNSLNDYLDRDLDKLAHPERPLPSGKIKPQAAKNISIATFIIACAVSVFLGLVPFIITIVAAAVMIAYELKTKKLGLIGNLSIAWLTSALFFLGGAITGHIEVTIPMGLMAFLATLGREIVKDVQDMNADFNRTTLPKQIGKRNASVISSILFVLAVILSFEPYLTGRFGLAYLVVVLVADAIFIYSAVVLHQNPKNGQKFAKYGMFVALIAFLLGGLL</sequence>
<proteinExistence type="predicted"/>
<feature type="transmembrane region" description="Helical" evidence="5">
    <location>
        <begin position="223"/>
        <end position="241"/>
    </location>
</feature>
<dbReference type="PANTHER" id="PTHR42723:SF1">
    <property type="entry name" value="CHLOROPHYLL SYNTHASE, CHLOROPLASTIC"/>
    <property type="match status" value="1"/>
</dbReference>
<dbReference type="InterPro" id="IPR000537">
    <property type="entry name" value="UbiA_prenyltransferase"/>
</dbReference>
<evidence type="ECO:0000256" key="1">
    <source>
        <dbReference type="ARBA" id="ARBA00004651"/>
    </source>
</evidence>
<evidence type="ECO:0000256" key="4">
    <source>
        <dbReference type="ARBA" id="ARBA00023136"/>
    </source>
</evidence>
<keyword evidence="3 5" id="KW-1133">Transmembrane helix</keyword>
<dbReference type="PANTHER" id="PTHR42723">
    <property type="entry name" value="CHLOROPHYLL SYNTHASE"/>
    <property type="match status" value="1"/>
</dbReference>
<feature type="transmembrane region" description="Helical" evidence="5">
    <location>
        <begin position="127"/>
        <end position="149"/>
    </location>
</feature>
<dbReference type="InterPro" id="IPR050475">
    <property type="entry name" value="Prenyltransferase_related"/>
</dbReference>
<dbReference type="GO" id="GO:0016765">
    <property type="term" value="F:transferase activity, transferring alkyl or aryl (other than methyl) groups"/>
    <property type="evidence" value="ECO:0007669"/>
    <property type="project" value="InterPro"/>
</dbReference>
<comment type="subcellular location">
    <subcellularLocation>
        <location evidence="1">Cell membrane</location>
        <topology evidence="1">Multi-pass membrane protein</topology>
    </subcellularLocation>
</comment>
<reference evidence="6" key="1">
    <citation type="submission" date="2016-03" db="EMBL/GenBank/DDBJ databases">
        <authorList>
            <person name="Borrel G."/>
            <person name="Mccann A."/>
            <person name="O'Toole P.W."/>
        </authorList>
    </citation>
    <scope>NUCLEOTIDE SEQUENCE</scope>
    <source>
        <strain evidence="6">183</strain>
    </source>
</reference>
<evidence type="ECO:0008006" key="8">
    <source>
        <dbReference type="Google" id="ProtNLM"/>
    </source>
</evidence>
<dbReference type="CDD" id="cd13961">
    <property type="entry name" value="PT_UbiA_DGGGPS"/>
    <property type="match status" value="1"/>
</dbReference>
<feature type="transmembrane region" description="Helical" evidence="5">
    <location>
        <begin position="253"/>
        <end position="270"/>
    </location>
</feature>
<keyword evidence="2 5" id="KW-0812">Transmembrane</keyword>
<dbReference type="Proteomes" id="UP000752814">
    <property type="component" value="Unassembled WGS sequence"/>
</dbReference>
<feature type="transmembrane region" description="Helical" evidence="5">
    <location>
        <begin position="35"/>
        <end position="56"/>
    </location>
</feature>
<dbReference type="Gene3D" id="1.10.357.140">
    <property type="entry name" value="UbiA prenyltransferase"/>
    <property type="match status" value="1"/>
</dbReference>
<dbReference type="Pfam" id="PF01040">
    <property type="entry name" value="UbiA"/>
    <property type="match status" value="1"/>
</dbReference>
<dbReference type="Gene3D" id="1.20.120.1780">
    <property type="entry name" value="UbiA prenyltransferase"/>
    <property type="match status" value="1"/>
</dbReference>